<feature type="domain" description="PE" evidence="2">
    <location>
        <begin position="6"/>
        <end position="96"/>
    </location>
</feature>
<dbReference type="InterPro" id="IPR000084">
    <property type="entry name" value="PE-PGRS_N"/>
</dbReference>
<feature type="region of interest" description="Disordered" evidence="1">
    <location>
        <begin position="155"/>
        <end position="187"/>
    </location>
</feature>
<protein>
    <submittedName>
        <fullName evidence="3">PE family protein</fullName>
    </submittedName>
</protein>
<dbReference type="InterPro" id="IPR038332">
    <property type="entry name" value="PPE_sf"/>
</dbReference>
<evidence type="ECO:0000256" key="1">
    <source>
        <dbReference type="SAM" id="MobiDB-lite"/>
    </source>
</evidence>
<dbReference type="Proteomes" id="UP001485476">
    <property type="component" value="Unassembled WGS sequence"/>
</dbReference>
<dbReference type="Pfam" id="PF21526">
    <property type="entry name" value="PGRS"/>
    <property type="match status" value="1"/>
</dbReference>
<dbReference type="InterPro" id="IPR048996">
    <property type="entry name" value="PGRS_rpt"/>
</dbReference>
<dbReference type="SUPFAM" id="SSF140459">
    <property type="entry name" value="PE/PPE dimer-like"/>
    <property type="match status" value="1"/>
</dbReference>
<keyword evidence="4" id="KW-1185">Reference proteome</keyword>
<dbReference type="Pfam" id="PF00934">
    <property type="entry name" value="PE"/>
    <property type="match status" value="1"/>
</dbReference>
<dbReference type="EMBL" id="JBEEEP010000010">
    <property type="protein sequence ID" value="MEQ6319788.1"/>
    <property type="molecule type" value="Genomic_DNA"/>
</dbReference>
<feature type="non-terminal residue" evidence="3">
    <location>
        <position position="213"/>
    </location>
</feature>
<proteinExistence type="predicted"/>
<accession>A0ABV1MFG9</accession>
<sequence length="213" mass="19995">MWTSQMIVAPAFVDAAAKDLATIGSAISRANAEALVPITALLPAGADDVSAAIAALFATHGQAYQELSAHAVAFHEQFVQLMSAGAAQYASAEAANSSPLQIVGQTALDAINSPVQTLTGRPLIGNGANGVAGTGQNGGDGGWLYGNGGNGGSGGTGQNGGNGGSAGLWGSGGNGGQGGAGANGAAGQPGNAGGSGGNGGAGGWIYGHGGHGG</sequence>
<comment type="caution">
    <text evidence="3">The sequence shown here is derived from an EMBL/GenBank/DDBJ whole genome shotgun (WGS) entry which is preliminary data.</text>
</comment>
<dbReference type="RefSeq" id="WP_349652254.1">
    <property type="nucleotide sequence ID" value="NZ_JBEEEP010000010.1"/>
</dbReference>
<evidence type="ECO:0000313" key="4">
    <source>
        <dbReference type="Proteomes" id="UP001485476"/>
    </source>
</evidence>
<dbReference type="Gene3D" id="1.10.287.850">
    <property type="entry name" value="HP0062-like domain"/>
    <property type="match status" value="1"/>
</dbReference>
<feature type="compositionally biased region" description="Gly residues" evidence="1">
    <location>
        <begin position="155"/>
        <end position="184"/>
    </location>
</feature>
<name>A0ABV1MFG9_9MYCO</name>
<evidence type="ECO:0000259" key="2">
    <source>
        <dbReference type="Pfam" id="PF00934"/>
    </source>
</evidence>
<organism evidence="3 4">
    <name type="scientific">Mycobacterium canetti</name>
    <dbReference type="NCBI Taxonomy" id="78331"/>
    <lineage>
        <taxon>Bacteria</taxon>
        <taxon>Bacillati</taxon>
        <taxon>Actinomycetota</taxon>
        <taxon>Actinomycetes</taxon>
        <taxon>Mycobacteriales</taxon>
        <taxon>Mycobacteriaceae</taxon>
        <taxon>Mycobacterium</taxon>
        <taxon>Mycobacterium tuberculosis complex</taxon>
    </lineage>
</organism>
<reference evidence="3 4" key="1">
    <citation type="submission" date="2024-05" db="EMBL/GenBank/DDBJ databases">
        <title>Whole genome sequences of Mycobacterium canettii strains associated with human tuberculosis in Canada.</title>
        <authorList>
            <person name="Islam M.R."/>
            <person name="Soualhine H."/>
        </authorList>
    </citation>
    <scope>NUCLEOTIDE SEQUENCE [LARGE SCALE GENOMIC DNA]</scope>
    <source>
        <strain evidence="3 4">1901080</strain>
    </source>
</reference>
<gene>
    <name evidence="3" type="ORF">ABDZ14_05745</name>
</gene>
<evidence type="ECO:0000313" key="3">
    <source>
        <dbReference type="EMBL" id="MEQ6319788.1"/>
    </source>
</evidence>